<organism evidence="2">
    <name type="scientific">hydrothermal vent metagenome</name>
    <dbReference type="NCBI Taxonomy" id="652676"/>
    <lineage>
        <taxon>unclassified sequences</taxon>
        <taxon>metagenomes</taxon>
        <taxon>ecological metagenomes</taxon>
    </lineage>
</organism>
<dbReference type="AlphaFoldDB" id="A0A3B0WIC5"/>
<feature type="transmembrane region" description="Helical" evidence="1">
    <location>
        <begin position="161"/>
        <end position="184"/>
    </location>
</feature>
<feature type="transmembrane region" description="Helical" evidence="1">
    <location>
        <begin position="20"/>
        <end position="41"/>
    </location>
</feature>
<keyword evidence="1" id="KW-1133">Transmembrane helix</keyword>
<keyword evidence="1" id="KW-0472">Membrane</keyword>
<dbReference type="Pfam" id="PF12679">
    <property type="entry name" value="ABC2_membrane_2"/>
    <property type="match status" value="1"/>
</dbReference>
<protein>
    <recommendedName>
        <fullName evidence="3">ABC transporter permease</fullName>
    </recommendedName>
</protein>
<dbReference type="PANTHER" id="PTHR43471">
    <property type="entry name" value="ABC TRANSPORTER PERMEASE"/>
    <property type="match status" value="1"/>
</dbReference>
<feature type="transmembrane region" description="Helical" evidence="1">
    <location>
        <begin position="126"/>
        <end position="149"/>
    </location>
</feature>
<keyword evidence="1" id="KW-0812">Transmembrane</keyword>
<evidence type="ECO:0008006" key="3">
    <source>
        <dbReference type="Google" id="ProtNLM"/>
    </source>
</evidence>
<accession>A0A3B0WIC5</accession>
<feature type="transmembrane region" description="Helical" evidence="1">
    <location>
        <begin position="79"/>
        <end position="105"/>
    </location>
</feature>
<gene>
    <name evidence="2" type="ORF">MNBD_CHLOROFLEXI01-3562</name>
</gene>
<evidence type="ECO:0000313" key="2">
    <source>
        <dbReference type="EMBL" id="VAW43304.1"/>
    </source>
</evidence>
<dbReference type="EMBL" id="UOEU01001060">
    <property type="protein sequence ID" value="VAW43304.1"/>
    <property type="molecule type" value="Genomic_DNA"/>
</dbReference>
<dbReference type="GO" id="GO:0005886">
    <property type="term" value="C:plasma membrane"/>
    <property type="evidence" value="ECO:0007669"/>
    <property type="project" value="UniProtKB-SubCell"/>
</dbReference>
<feature type="non-terminal residue" evidence="2">
    <location>
        <position position="187"/>
    </location>
</feature>
<reference evidence="2" key="1">
    <citation type="submission" date="2018-06" db="EMBL/GenBank/DDBJ databases">
        <authorList>
            <person name="Zhirakovskaya E."/>
        </authorList>
    </citation>
    <scope>NUCLEOTIDE SEQUENCE</scope>
</reference>
<dbReference type="PANTHER" id="PTHR43471:SF1">
    <property type="entry name" value="ABC TRANSPORTER PERMEASE PROTEIN NOSY-RELATED"/>
    <property type="match status" value="1"/>
</dbReference>
<sequence>MDKIKTIIDKEWAEVFKNKLVLFSVAFLPLLLTVMPLIILATTQSLTPEELASGGAGTPDEFFGDLCIGLSEADCAQVFLLNIFTLMFMILPIMIPVTIAAYSIVGEKSTRSLEPLLATPITTAELIIGKAVAAVVPAVLATWVAFSVYLLGVRLMTNAAIFAKLVAPMWLLAVFLVGPLLAVLSVC</sequence>
<evidence type="ECO:0000256" key="1">
    <source>
        <dbReference type="SAM" id="Phobius"/>
    </source>
</evidence>
<name>A0A3B0WIC5_9ZZZZ</name>
<dbReference type="GO" id="GO:0140359">
    <property type="term" value="F:ABC-type transporter activity"/>
    <property type="evidence" value="ECO:0007669"/>
    <property type="project" value="InterPro"/>
</dbReference>
<proteinExistence type="predicted"/>